<dbReference type="Proteomes" id="UP001154255">
    <property type="component" value="Unassembled WGS sequence"/>
</dbReference>
<dbReference type="EMBL" id="CAMXCS010000006">
    <property type="protein sequence ID" value="CAI3955277.1"/>
    <property type="molecule type" value="Genomic_DNA"/>
</dbReference>
<dbReference type="Gene3D" id="3.40.1580.10">
    <property type="entry name" value="SMI1/KNR4-like"/>
    <property type="match status" value="1"/>
</dbReference>
<sequence>MDEQDFIQKLEQYSALLTQHNAEVIGCTKEQIRELEAFHKIQLPTFYKIYLRYFGVTAGTLFLGSDAYYDCLIGSDNITQGFIELLHENNITPPDHLFAILLHQGYAGEFFITKPYMDDPIIYNYCEGRNIQEDSLFSKNILRLFQEHIDYWKKGIIKAL</sequence>
<evidence type="ECO:0000313" key="1">
    <source>
        <dbReference type="EMBL" id="CAI3951220.1"/>
    </source>
</evidence>
<protein>
    <recommendedName>
        <fullName evidence="5">SMI1/KNR4 family protein</fullName>
    </recommendedName>
</protein>
<dbReference type="Proteomes" id="UP001154259">
    <property type="component" value="Unassembled WGS sequence"/>
</dbReference>
<comment type="caution">
    <text evidence="1">The sequence shown here is derived from an EMBL/GenBank/DDBJ whole genome shotgun (WGS) entry which is preliminary data.</text>
</comment>
<evidence type="ECO:0000313" key="3">
    <source>
        <dbReference type="Proteomes" id="UP001154255"/>
    </source>
</evidence>
<dbReference type="AlphaFoldDB" id="A0A9W4TMU2"/>
<organism evidence="1 3">
    <name type="scientific">Commensalibacter communis</name>
    <dbReference type="NCBI Taxonomy" id="2972786"/>
    <lineage>
        <taxon>Bacteria</taxon>
        <taxon>Pseudomonadati</taxon>
        <taxon>Pseudomonadota</taxon>
        <taxon>Alphaproteobacteria</taxon>
        <taxon>Acetobacterales</taxon>
        <taxon>Acetobacteraceae</taxon>
    </lineage>
</organism>
<gene>
    <name evidence="2" type="ORF">R53529_LOCUS1955</name>
    <name evidence="1" type="ORF">R53530_LOCUS1837</name>
</gene>
<reference evidence="1" key="1">
    <citation type="submission" date="2022-10" db="EMBL/GenBank/DDBJ databases">
        <authorList>
            <person name="Botero Cardona J."/>
        </authorList>
    </citation>
    <scope>NUCLEOTIDE SEQUENCE</scope>
    <source>
        <strain evidence="1">LMG 31819</strain>
        <strain evidence="2">R-53529</strain>
    </source>
</reference>
<dbReference type="RefSeq" id="WP_271790374.1">
    <property type="nucleotide sequence ID" value="NZ_CAMXCM010000005.1"/>
</dbReference>
<evidence type="ECO:0008006" key="5">
    <source>
        <dbReference type="Google" id="ProtNLM"/>
    </source>
</evidence>
<dbReference type="InterPro" id="IPR037883">
    <property type="entry name" value="Knr4/Smi1-like_sf"/>
</dbReference>
<keyword evidence="4" id="KW-1185">Reference proteome</keyword>
<dbReference type="SUPFAM" id="SSF160631">
    <property type="entry name" value="SMI1/KNR4-like"/>
    <property type="match status" value="1"/>
</dbReference>
<name>A0A9W4TMU2_9PROT</name>
<accession>A0A9W4TMU2</accession>
<dbReference type="EMBL" id="CAMXCM010000005">
    <property type="protein sequence ID" value="CAI3951220.1"/>
    <property type="molecule type" value="Genomic_DNA"/>
</dbReference>
<evidence type="ECO:0000313" key="2">
    <source>
        <dbReference type="EMBL" id="CAI3955277.1"/>
    </source>
</evidence>
<evidence type="ECO:0000313" key="4">
    <source>
        <dbReference type="Proteomes" id="UP001154259"/>
    </source>
</evidence>
<proteinExistence type="predicted"/>